<evidence type="ECO:0000313" key="5">
    <source>
        <dbReference type="Proteomes" id="UP001524473"/>
    </source>
</evidence>
<dbReference type="Proteomes" id="UP001524473">
    <property type="component" value="Unassembled WGS sequence"/>
</dbReference>
<reference evidence="4 5" key="1">
    <citation type="submission" date="2022-06" db="EMBL/GenBank/DDBJ databases">
        <title>Isolation of gut microbiota from human fecal samples.</title>
        <authorList>
            <person name="Pamer E.G."/>
            <person name="Barat B."/>
            <person name="Waligurski E."/>
            <person name="Medina S."/>
            <person name="Paddock L."/>
            <person name="Mostad J."/>
        </authorList>
    </citation>
    <scope>NUCLEOTIDE SEQUENCE [LARGE SCALE GENOMIC DNA]</scope>
    <source>
        <strain evidence="4 5">DFI.9.73</strain>
    </source>
</reference>
<dbReference type="GO" id="GO:0016787">
    <property type="term" value="F:hydrolase activity"/>
    <property type="evidence" value="ECO:0007669"/>
    <property type="project" value="UniProtKB-KW"/>
</dbReference>
<comment type="caution">
    <text evidence="4">The sequence shown here is derived from an EMBL/GenBank/DDBJ whole genome shotgun (WGS) entry which is preliminary data.</text>
</comment>
<keyword evidence="5" id="KW-1185">Reference proteome</keyword>
<dbReference type="Gene3D" id="3.90.245.10">
    <property type="entry name" value="Ribonucleoside hydrolase-like"/>
    <property type="match status" value="1"/>
</dbReference>
<proteinExistence type="predicted"/>
<dbReference type="EMBL" id="JANFZH010000008">
    <property type="protein sequence ID" value="MCQ4839285.1"/>
    <property type="molecule type" value="Genomic_DNA"/>
</dbReference>
<organism evidence="4 5">
    <name type="scientific">Neglectibacter timonensis</name>
    <dbReference type="NCBI Taxonomy" id="1776382"/>
    <lineage>
        <taxon>Bacteria</taxon>
        <taxon>Bacillati</taxon>
        <taxon>Bacillota</taxon>
        <taxon>Clostridia</taxon>
        <taxon>Eubacteriales</taxon>
        <taxon>Oscillospiraceae</taxon>
        <taxon>Neglectibacter</taxon>
    </lineage>
</organism>
<dbReference type="InterPro" id="IPR001910">
    <property type="entry name" value="Inosine/uridine_hydrolase_dom"/>
</dbReference>
<evidence type="ECO:0000256" key="2">
    <source>
        <dbReference type="ARBA" id="ARBA00023295"/>
    </source>
</evidence>
<dbReference type="PANTHER" id="PTHR12304">
    <property type="entry name" value="INOSINE-URIDINE PREFERRING NUCLEOSIDE HYDROLASE"/>
    <property type="match status" value="1"/>
</dbReference>
<accession>A0ABT1RXD9</accession>
<feature type="domain" description="Inosine/uridine-preferring nucleoside hydrolase" evidence="3">
    <location>
        <begin position="61"/>
        <end position="300"/>
    </location>
</feature>
<dbReference type="SUPFAM" id="SSF53590">
    <property type="entry name" value="Nucleoside hydrolase"/>
    <property type="match status" value="1"/>
</dbReference>
<name>A0ABT1RXD9_9FIRM</name>
<dbReference type="InterPro" id="IPR036452">
    <property type="entry name" value="Ribo_hydro-like"/>
</dbReference>
<keyword evidence="2" id="KW-0326">Glycosidase</keyword>
<keyword evidence="1 4" id="KW-0378">Hydrolase</keyword>
<dbReference type="RefSeq" id="WP_256191651.1">
    <property type="nucleotide sequence ID" value="NZ_JANFZG010000009.1"/>
</dbReference>
<evidence type="ECO:0000259" key="3">
    <source>
        <dbReference type="Pfam" id="PF01156"/>
    </source>
</evidence>
<dbReference type="InterPro" id="IPR023186">
    <property type="entry name" value="IUNH"/>
</dbReference>
<sequence length="347" mass="39012">MQPSIGSLRRPARTDIVMDHLNDTISLVMEQKKQLRELFSAPIDLPALVRRLEKPKGPVDVVIDTDAYNEIDDQYAISYLVKKSDKLKLQALYAAPFFNDKSTGPEDGMEKSYQEILKLLKLMGRSDLSEKVYRGSVRYLPSKTEPVQSDAAKDLAERAMGYTPEKPLYVVAIGAITNVASALLLNPEIRDRIVVVWLGGNAHEWEHCIEFNLIQDVAAARVLFGCGAAVVQLPCMGVVSTFTVSGPELEKWFQGKNELCDYLCSYSCSEGERESRYKNNWTRVIWDVTTVGWLADGDFMNDCLKPSPIPEYDGYYAFSSSRHPIRYVNSIHRDALIADLVKTLTEA</sequence>
<evidence type="ECO:0000256" key="1">
    <source>
        <dbReference type="ARBA" id="ARBA00022801"/>
    </source>
</evidence>
<gene>
    <name evidence="4" type="ORF">NE695_05070</name>
</gene>
<dbReference type="PANTHER" id="PTHR12304:SF4">
    <property type="entry name" value="URIDINE NUCLEOSIDASE"/>
    <property type="match status" value="1"/>
</dbReference>
<protein>
    <submittedName>
        <fullName evidence="4">Nucleoside hydrolase</fullName>
    </submittedName>
</protein>
<dbReference type="Pfam" id="PF01156">
    <property type="entry name" value="IU_nuc_hydro"/>
    <property type="match status" value="1"/>
</dbReference>
<evidence type="ECO:0000313" key="4">
    <source>
        <dbReference type="EMBL" id="MCQ4839285.1"/>
    </source>
</evidence>